<reference evidence="1 2" key="1">
    <citation type="submission" date="2019-02" db="EMBL/GenBank/DDBJ databases">
        <title>Deep-cultivation of Planctomycetes and their phenomic and genomic characterization uncovers novel biology.</title>
        <authorList>
            <person name="Wiegand S."/>
            <person name="Jogler M."/>
            <person name="Boedeker C."/>
            <person name="Pinto D."/>
            <person name="Vollmers J."/>
            <person name="Rivas-Marin E."/>
            <person name="Kohn T."/>
            <person name="Peeters S.H."/>
            <person name="Heuer A."/>
            <person name="Rast P."/>
            <person name="Oberbeckmann S."/>
            <person name="Bunk B."/>
            <person name="Jeske O."/>
            <person name="Meyerdierks A."/>
            <person name="Storesund J.E."/>
            <person name="Kallscheuer N."/>
            <person name="Luecker S."/>
            <person name="Lage O.M."/>
            <person name="Pohl T."/>
            <person name="Merkel B.J."/>
            <person name="Hornburger P."/>
            <person name="Mueller R.-W."/>
            <person name="Bruemmer F."/>
            <person name="Labrenz M."/>
            <person name="Spormann A.M."/>
            <person name="Op Den Camp H."/>
            <person name="Overmann J."/>
            <person name="Amann R."/>
            <person name="Jetten M.S.M."/>
            <person name="Mascher T."/>
            <person name="Medema M.H."/>
            <person name="Devos D.P."/>
            <person name="Kaster A.-K."/>
            <person name="Ovreas L."/>
            <person name="Rohde M."/>
            <person name="Galperin M.Y."/>
            <person name="Jogler C."/>
        </authorList>
    </citation>
    <scope>NUCLEOTIDE SEQUENCE [LARGE SCALE GENOMIC DNA]</scope>
    <source>
        <strain evidence="1 2">KOR34</strain>
    </source>
</reference>
<protein>
    <submittedName>
        <fullName evidence="1">Uncharacterized protein</fullName>
    </submittedName>
</protein>
<dbReference type="RefSeq" id="WP_146566830.1">
    <property type="nucleotide sequence ID" value="NZ_SIHJ01000002.1"/>
</dbReference>
<keyword evidence="2" id="KW-1185">Reference proteome</keyword>
<evidence type="ECO:0000313" key="1">
    <source>
        <dbReference type="EMBL" id="TWT33860.1"/>
    </source>
</evidence>
<dbReference type="EMBL" id="SIHJ01000002">
    <property type="protein sequence ID" value="TWT33860.1"/>
    <property type="molecule type" value="Genomic_DNA"/>
</dbReference>
<dbReference type="Proteomes" id="UP000316714">
    <property type="component" value="Unassembled WGS sequence"/>
</dbReference>
<comment type="caution">
    <text evidence="1">The sequence shown here is derived from an EMBL/GenBank/DDBJ whole genome shotgun (WGS) entry which is preliminary data.</text>
</comment>
<dbReference type="AlphaFoldDB" id="A0A5C5V702"/>
<sequence>MTPTLLQIDLRGLQWSEGASLSVDIAAGRAVADAIQAKTDNLPANPPDVSDVPTAAQIEAALINEGDGQQLIDAILTVINNSLDVPALELAAIASAVRGGLAMELGRLDSAVSSRLAAAGYVALDNAGISTAATETAAASTAASALQSVVSGISRLGSWLGLMAGKAADAVTLSELQATTGVAGYDNTTDSLQAVRDRGDAEWAGGGSSGATPFLKRKPGKVIDVSDRADSRHTQDRLRAAPGERVLVALAYPDPDAWLYGMEAPESPDPEAMTLSEEYGVNRSWAMFEVVLAAGVAAGTELSLPVVVQPTEGTEDRRRVLVEVIDPVQ</sequence>
<accession>A0A5C5V702</accession>
<organism evidence="1 2">
    <name type="scientific">Posidoniimonas corsicana</name>
    <dbReference type="NCBI Taxonomy" id="1938618"/>
    <lineage>
        <taxon>Bacteria</taxon>
        <taxon>Pseudomonadati</taxon>
        <taxon>Planctomycetota</taxon>
        <taxon>Planctomycetia</taxon>
        <taxon>Pirellulales</taxon>
        <taxon>Lacipirellulaceae</taxon>
        <taxon>Posidoniimonas</taxon>
    </lineage>
</organism>
<evidence type="ECO:0000313" key="2">
    <source>
        <dbReference type="Proteomes" id="UP000316714"/>
    </source>
</evidence>
<name>A0A5C5V702_9BACT</name>
<gene>
    <name evidence="1" type="ORF">KOR34_36950</name>
</gene>
<proteinExistence type="predicted"/>